<dbReference type="Proteomes" id="UP000461162">
    <property type="component" value="Unassembled WGS sequence"/>
</dbReference>
<gene>
    <name evidence="7" type="ORF">GKC30_11310</name>
</gene>
<evidence type="ECO:0000256" key="6">
    <source>
        <dbReference type="SAM" id="Phobius"/>
    </source>
</evidence>
<accession>A0A7K1KQ53</accession>
<feature type="transmembrane region" description="Helical" evidence="6">
    <location>
        <begin position="239"/>
        <end position="260"/>
    </location>
</feature>
<feature type="transmembrane region" description="Helical" evidence="6">
    <location>
        <begin position="272"/>
        <end position="289"/>
    </location>
</feature>
<feature type="transmembrane region" description="Helical" evidence="6">
    <location>
        <begin position="7"/>
        <end position="27"/>
    </location>
</feature>
<evidence type="ECO:0000256" key="5">
    <source>
        <dbReference type="ARBA" id="ARBA00023136"/>
    </source>
</evidence>
<keyword evidence="3 6" id="KW-0812">Transmembrane</keyword>
<feature type="transmembrane region" description="Helical" evidence="6">
    <location>
        <begin position="85"/>
        <end position="105"/>
    </location>
</feature>
<protein>
    <submittedName>
        <fullName evidence="7">ABC transporter permease</fullName>
    </submittedName>
</protein>
<dbReference type="CDD" id="cd06574">
    <property type="entry name" value="TM_PBP1_branched-chain-AA_like"/>
    <property type="match status" value="1"/>
</dbReference>
<feature type="transmembrane region" description="Helical" evidence="6">
    <location>
        <begin position="47"/>
        <end position="73"/>
    </location>
</feature>
<dbReference type="RefSeq" id="WP_155934843.1">
    <property type="nucleotide sequence ID" value="NZ_WODC01000007.1"/>
</dbReference>
<feature type="transmembrane region" description="Helical" evidence="6">
    <location>
        <begin position="137"/>
        <end position="162"/>
    </location>
</feature>
<dbReference type="PANTHER" id="PTHR32196">
    <property type="entry name" value="ABC TRANSPORTER PERMEASE PROTEIN YPHD-RELATED-RELATED"/>
    <property type="match status" value="1"/>
</dbReference>
<sequence length="302" mass="31299">MTSYALLGAIEQGFAYGLMVVGVYLTFRVLDFPDLTVDGSLPLGASVSAVAITAGHPPVLAVLMASGAGFMAGAVTGVLNTKFRILHLLASILTMIALYSINLRIMGRPNMTLLGQDTVVDWFAAASGLMPHVSTPLLFGLVCVAALAVLVWFLHTELGLAFLATGDNKQMITSQGVNTDTIIIFGVGLSNALVAASGALVAQNQGAADVNMGVGTIIAGLASVIIGETVFGHKTITRALIAALLGSILYRVAIALALGMRLGDFAITPSDLNLITALLVVIALVMPQIKARTKRIMAGRVK</sequence>
<keyword evidence="8" id="KW-1185">Reference proteome</keyword>
<evidence type="ECO:0000256" key="4">
    <source>
        <dbReference type="ARBA" id="ARBA00022989"/>
    </source>
</evidence>
<keyword evidence="2" id="KW-1003">Cell membrane</keyword>
<evidence type="ECO:0000313" key="7">
    <source>
        <dbReference type="EMBL" id="MUM78224.1"/>
    </source>
</evidence>
<name>A0A7K1KQ53_9BACT</name>
<feature type="transmembrane region" description="Helical" evidence="6">
    <location>
        <begin position="182"/>
        <end position="202"/>
    </location>
</feature>
<evidence type="ECO:0000256" key="2">
    <source>
        <dbReference type="ARBA" id="ARBA00022475"/>
    </source>
</evidence>
<dbReference type="EMBL" id="WODC01000007">
    <property type="protein sequence ID" value="MUM78224.1"/>
    <property type="molecule type" value="Genomic_DNA"/>
</dbReference>
<evidence type="ECO:0000256" key="1">
    <source>
        <dbReference type="ARBA" id="ARBA00004651"/>
    </source>
</evidence>
<keyword evidence="4 6" id="KW-1133">Transmembrane helix</keyword>
<dbReference type="Pfam" id="PF02653">
    <property type="entry name" value="BPD_transp_2"/>
    <property type="match status" value="1"/>
</dbReference>
<comment type="subcellular location">
    <subcellularLocation>
        <location evidence="1">Cell membrane</location>
        <topology evidence="1">Multi-pass membrane protein</topology>
    </subcellularLocation>
</comment>
<dbReference type="AlphaFoldDB" id="A0A7K1KQ53"/>
<feature type="transmembrane region" description="Helical" evidence="6">
    <location>
        <begin position="214"/>
        <end position="232"/>
    </location>
</feature>
<dbReference type="GO" id="GO:0022857">
    <property type="term" value="F:transmembrane transporter activity"/>
    <property type="evidence" value="ECO:0007669"/>
    <property type="project" value="InterPro"/>
</dbReference>
<organism evidence="7 8">
    <name type="scientific">Pseudodesulfovibrio alkaliphilus</name>
    <dbReference type="NCBI Taxonomy" id="2661613"/>
    <lineage>
        <taxon>Bacteria</taxon>
        <taxon>Pseudomonadati</taxon>
        <taxon>Thermodesulfobacteriota</taxon>
        <taxon>Desulfovibrionia</taxon>
        <taxon>Desulfovibrionales</taxon>
        <taxon>Desulfovibrionaceae</taxon>
    </lineage>
</organism>
<proteinExistence type="predicted"/>
<evidence type="ECO:0000256" key="3">
    <source>
        <dbReference type="ARBA" id="ARBA00022692"/>
    </source>
</evidence>
<dbReference type="PANTHER" id="PTHR32196:SF69">
    <property type="entry name" value="BRANCHED-CHAIN AMINO ACID TRANSPORT SYSTEM, PERMEASE PROTEIN"/>
    <property type="match status" value="1"/>
</dbReference>
<evidence type="ECO:0000313" key="8">
    <source>
        <dbReference type="Proteomes" id="UP000461162"/>
    </source>
</evidence>
<dbReference type="GO" id="GO:0005886">
    <property type="term" value="C:plasma membrane"/>
    <property type="evidence" value="ECO:0007669"/>
    <property type="project" value="UniProtKB-SubCell"/>
</dbReference>
<dbReference type="InterPro" id="IPR001851">
    <property type="entry name" value="ABC_transp_permease"/>
</dbReference>
<reference evidence="7 8" key="1">
    <citation type="submission" date="2019-11" db="EMBL/GenBank/DDBJ databases">
        <title>Pseudodesulfovibrio alkaliphilus, sp. nov., an alkaliphilic sulfate-reducing bacteria from mud volcano of Taman peninsula, Russia.</title>
        <authorList>
            <person name="Frolova A."/>
            <person name="Merkel A.Y."/>
            <person name="Slobodkin A.I."/>
        </authorList>
    </citation>
    <scope>NUCLEOTIDE SEQUENCE [LARGE SCALE GENOMIC DNA]</scope>
    <source>
        <strain evidence="7 8">F-1</strain>
    </source>
</reference>
<comment type="caution">
    <text evidence="7">The sequence shown here is derived from an EMBL/GenBank/DDBJ whole genome shotgun (WGS) entry which is preliminary data.</text>
</comment>
<keyword evidence="5 6" id="KW-0472">Membrane</keyword>